<gene>
    <name evidence="1" type="ORF">SR1949_36660</name>
</gene>
<name>A0A480A0W0_9CYAN</name>
<evidence type="ECO:0008006" key="3">
    <source>
        <dbReference type="Google" id="ProtNLM"/>
    </source>
</evidence>
<proteinExistence type="predicted"/>
<keyword evidence="2" id="KW-1185">Reference proteome</keyword>
<comment type="caution">
    <text evidence="1">The sequence shown here is derived from an EMBL/GenBank/DDBJ whole genome shotgun (WGS) entry which is preliminary data.</text>
</comment>
<dbReference type="InterPro" id="IPR014985">
    <property type="entry name" value="WbqC"/>
</dbReference>
<evidence type="ECO:0000313" key="1">
    <source>
        <dbReference type="EMBL" id="GCL38549.1"/>
    </source>
</evidence>
<dbReference type="RefSeq" id="WP_137668399.1">
    <property type="nucleotide sequence ID" value="NZ_BJCE01000151.1"/>
</dbReference>
<organism evidence="1 2">
    <name type="scientific">Sphaerospermopsis reniformis</name>
    <dbReference type="NCBI Taxonomy" id="531300"/>
    <lineage>
        <taxon>Bacteria</taxon>
        <taxon>Bacillati</taxon>
        <taxon>Cyanobacteriota</taxon>
        <taxon>Cyanophyceae</taxon>
        <taxon>Nostocales</taxon>
        <taxon>Aphanizomenonaceae</taxon>
        <taxon>Sphaerospermopsis</taxon>
    </lineage>
</organism>
<dbReference type="EMBL" id="BJCE01000151">
    <property type="protein sequence ID" value="GCL38549.1"/>
    <property type="molecule type" value="Genomic_DNA"/>
</dbReference>
<evidence type="ECO:0000313" key="2">
    <source>
        <dbReference type="Proteomes" id="UP000300142"/>
    </source>
</evidence>
<accession>A0A480A0W0</accession>
<sequence>MKVVILQSNYIPWKGYFDLINDADIFCFLDEVKYTKNDWRNRNKLYSKNGLFWLTIPISKKAVNLKISEVILENYFWQKKHYTSIVNTYCKAPQLDNLLPFLEDIYLKQEWKSLSQLNQYIIKNLCNFIGIKTKIVTSKDYHLKSNKIDRIISLIKQMGGTEYISGMNAKNYIDQNEEIFNQNNIKLVYKTYGPYKGYTQNLPNFQDAVSIIDTLMFVKQENIFDHITSSSSIKHQ</sequence>
<protein>
    <recommendedName>
        <fullName evidence="3">WbqC-like family protein</fullName>
    </recommendedName>
</protein>
<dbReference type="AlphaFoldDB" id="A0A480A0W0"/>
<dbReference type="Pfam" id="PF08889">
    <property type="entry name" value="WbqC"/>
    <property type="match status" value="1"/>
</dbReference>
<reference evidence="2" key="1">
    <citation type="submission" date="2019-02" db="EMBL/GenBank/DDBJ databases">
        <title>Draft genome sequence of Sphaerospermopsis reniformis NIES-1949.</title>
        <authorList>
            <person name="Yamaguchi H."/>
            <person name="Suzuki S."/>
            <person name="Kawachi M."/>
        </authorList>
    </citation>
    <scope>NUCLEOTIDE SEQUENCE [LARGE SCALE GENOMIC DNA]</scope>
    <source>
        <strain evidence="2">NIES-1949</strain>
    </source>
</reference>
<dbReference type="Proteomes" id="UP000300142">
    <property type="component" value="Unassembled WGS sequence"/>
</dbReference>